<feature type="non-terminal residue" evidence="2">
    <location>
        <position position="266"/>
    </location>
</feature>
<dbReference type="PANTHER" id="PTHR45947">
    <property type="entry name" value="SULFOQUINOVOSYL TRANSFERASE SQD2"/>
    <property type="match status" value="1"/>
</dbReference>
<comment type="caution">
    <text evidence="2">The sequence shown here is derived from an EMBL/GenBank/DDBJ whole genome shotgun (WGS) entry which is preliminary data.</text>
</comment>
<sequence length="266" mass="28880">MSRAFHQAHGEEAVAFLSLHASPLARLGKRENGGLSVYVRGVCEELGARGIHTDVFVRRTDPDQPEEQVMGPRSRIIAVSAGPSRPLPKYQLPLTRTRYLAGVRQFISASPRPYTAIHSHYWLSAEAGAALADEMGLPWLHTAHTLAAVKGELGFDGDGPERLVAERRAVAAGAKLVANTSAEAHDLRRHYGAQPGQCMVAPPGVDLVLFQPRDSSRLRLRLGLEGMKVVLFAGRLEPLKGPDTLLDAFARLPATGGLRERAHLLF</sequence>
<keyword evidence="2" id="KW-0808">Transferase</keyword>
<reference evidence="2" key="2">
    <citation type="journal article" date="2014" name="ISME J.">
        <title>Microbial stratification in low pH oxic and suboxic macroscopic growths along an acid mine drainage.</title>
        <authorList>
            <person name="Mendez-Garcia C."/>
            <person name="Mesa V."/>
            <person name="Sprenger R.R."/>
            <person name="Richter M."/>
            <person name="Diez M.S."/>
            <person name="Solano J."/>
            <person name="Bargiela R."/>
            <person name="Golyshina O.V."/>
            <person name="Manteca A."/>
            <person name="Ramos J.L."/>
            <person name="Gallego J.R."/>
            <person name="Llorente I."/>
            <person name="Martins Dos Santos V.A."/>
            <person name="Jensen O.N."/>
            <person name="Pelaez A.I."/>
            <person name="Sanchez J."/>
            <person name="Ferrer M."/>
        </authorList>
    </citation>
    <scope>NUCLEOTIDE SEQUENCE</scope>
</reference>
<dbReference type="EMBL" id="AUZZ01008005">
    <property type="protein sequence ID" value="EQD39829.1"/>
    <property type="molecule type" value="Genomic_DNA"/>
</dbReference>
<keyword evidence="2" id="KW-0328">Glycosyltransferase</keyword>
<dbReference type="Pfam" id="PF13439">
    <property type="entry name" value="Glyco_transf_4"/>
    <property type="match status" value="1"/>
</dbReference>
<dbReference type="Gene3D" id="3.40.50.2000">
    <property type="entry name" value="Glycogen Phosphorylase B"/>
    <property type="match status" value="1"/>
</dbReference>
<protein>
    <submittedName>
        <fullName evidence="2">1L-myo-inositol-1-phosphate 1-alpha-D-N-acetylglucosaminyltransferase</fullName>
    </submittedName>
</protein>
<dbReference type="InterPro" id="IPR050194">
    <property type="entry name" value="Glycosyltransferase_grp1"/>
</dbReference>
<dbReference type="PANTHER" id="PTHR45947:SF3">
    <property type="entry name" value="SULFOQUINOVOSYL TRANSFERASE SQD2"/>
    <property type="match status" value="1"/>
</dbReference>
<reference evidence="2" key="1">
    <citation type="submission" date="2013-08" db="EMBL/GenBank/DDBJ databases">
        <authorList>
            <person name="Mendez C."/>
            <person name="Richter M."/>
            <person name="Ferrer M."/>
            <person name="Sanchez J."/>
        </authorList>
    </citation>
    <scope>NUCLEOTIDE SEQUENCE</scope>
</reference>
<accession>T1AFL1</accession>
<dbReference type="AlphaFoldDB" id="T1AFL1"/>
<gene>
    <name evidence="2" type="ORF">B2A_11097</name>
</gene>
<dbReference type="GO" id="GO:0016758">
    <property type="term" value="F:hexosyltransferase activity"/>
    <property type="evidence" value="ECO:0007669"/>
    <property type="project" value="TreeGrafter"/>
</dbReference>
<proteinExistence type="predicted"/>
<dbReference type="SUPFAM" id="SSF53756">
    <property type="entry name" value="UDP-Glycosyltransferase/glycogen phosphorylase"/>
    <property type="match status" value="1"/>
</dbReference>
<dbReference type="InterPro" id="IPR028098">
    <property type="entry name" value="Glyco_trans_4-like_N"/>
</dbReference>
<evidence type="ECO:0000259" key="1">
    <source>
        <dbReference type="Pfam" id="PF13439"/>
    </source>
</evidence>
<feature type="domain" description="Glycosyltransferase subfamily 4-like N-terminal" evidence="1">
    <location>
        <begin position="33"/>
        <end position="207"/>
    </location>
</feature>
<organism evidence="2">
    <name type="scientific">mine drainage metagenome</name>
    <dbReference type="NCBI Taxonomy" id="410659"/>
    <lineage>
        <taxon>unclassified sequences</taxon>
        <taxon>metagenomes</taxon>
        <taxon>ecological metagenomes</taxon>
    </lineage>
</organism>
<name>T1AFL1_9ZZZZ</name>
<evidence type="ECO:0000313" key="2">
    <source>
        <dbReference type="EMBL" id="EQD39829.1"/>
    </source>
</evidence>